<dbReference type="OrthoDB" id="8033832at2759"/>
<feature type="compositionally biased region" description="Acidic residues" evidence="3">
    <location>
        <begin position="138"/>
        <end position="157"/>
    </location>
</feature>
<feature type="region of interest" description="Disordered" evidence="3">
    <location>
        <begin position="1"/>
        <end position="36"/>
    </location>
</feature>
<dbReference type="Proteomes" id="UP000007799">
    <property type="component" value="Unassembled WGS sequence"/>
</dbReference>
<dbReference type="KEGG" id="sre:PTSG_10205"/>
<evidence type="ECO:0000313" key="5">
    <source>
        <dbReference type="EMBL" id="EGD79923.1"/>
    </source>
</evidence>
<feature type="domain" description="NAC-A/B" evidence="4">
    <location>
        <begin position="33"/>
        <end position="98"/>
    </location>
</feature>
<keyword evidence="2" id="KW-0805">Transcription regulation</keyword>
<dbReference type="Pfam" id="PF01849">
    <property type="entry name" value="NAC"/>
    <property type="match status" value="1"/>
</dbReference>
<dbReference type="PROSITE" id="PS51151">
    <property type="entry name" value="NAC_AB"/>
    <property type="match status" value="1"/>
</dbReference>
<evidence type="ECO:0000256" key="1">
    <source>
        <dbReference type="ARBA" id="ARBA00005296"/>
    </source>
</evidence>
<name>F2UQL8_SALR5</name>
<evidence type="ECO:0000256" key="2">
    <source>
        <dbReference type="RuleBase" id="RU361272"/>
    </source>
</evidence>
<reference evidence="5" key="1">
    <citation type="submission" date="2009-08" db="EMBL/GenBank/DDBJ databases">
        <title>Annotation of Salpingoeca rosetta.</title>
        <authorList>
            <consortium name="The Broad Institute Genome Sequencing Platform"/>
            <person name="Russ C."/>
            <person name="Cuomo C."/>
            <person name="Burger G."/>
            <person name="Gray M.W."/>
            <person name="Holland P.W.H."/>
            <person name="King N."/>
            <person name="Lang F.B.F."/>
            <person name="Roger A.J."/>
            <person name="Ruiz-Trillo I."/>
            <person name="Young S.K."/>
            <person name="Zeng Q."/>
            <person name="Gargeya S."/>
            <person name="Alvarado L."/>
            <person name="Berlin A."/>
            <person name="Chapman S.B."/>
            <person name="Chen Z."/>
            <person name="Freedman E."/>
            <person name="Gellesch M."/>
            <person name="Goldberg J."/>
            <person name="Griggs A."/>
            <person name="Gujja S."/>
            <person name="Heilman E."/>
            <person name="Heiman D."/>
            <person name="Howarth C."/>
            <person name="Mehta T."/>
            <person name="Neiman D."/>
            <person name="Pearson M."/>
            <person name="Roberts A."/>
            <person name="Saif S."/>
            <person name="Shea T."/>
            <person name="Shenoy N."/>
            <person name="Sisk P."/>
            <person name="Stolte C."/>
            <person name="Sykes S."/>
            <person name="White J."/>
            <person name="Yandava C."/>
            <person name="Haas B."/>
            <person name="Nusbaum C."/>
            <person name="Birren B."/>
        </authorList>
    </citation>
    <scope>NUCLEOTIDE SEQUENCE [LARGE SCALE GENOMIC DNA]</scope>
    <source>
        <strain evidence="5">ATCC 50818</strain>
    </source>
</reference>
<dbReference type="InParanoid" id="F2UQL8"/>
<dbReference type="eggNOG" id="KOG2240">
    <property type="taxonomic scope" value="Eukaryota"/>
</dbReference>
<dbReference type="PANTHER" id="PTHR10351">
    <property type="entry name" value="TRANSCRIPTION FACTOR BTF3 FAMILY MEMBER"/>
    <property type="match status" value="1"/>
</dbReference>
<comment type="subunit">
    <text evidence="2">Part of the nascent polypeptide-associated complex (NAC).</text>
</comment>
<evidence type="ECO:0000313" key="6">
    <source>
        <dbReference type="Proteomes" id="UP000007799"/>
    </source>
</evidence>
<dbReference type="GeneID" id="16069074"/>
<accession>F2UQL8</accession>
<dbReference type="InterPro" id="IPR038187">
    <property type="entry name" value="NAC_A/B_dom_sf"/>
</dbReference>
<dbReference type="Gene3D" id="2.20.70.30">
    <property type="entry name" value="Nascent polypeptide-associated complex domain"/>
    <property type="match status" value="1"/>
</dbReference>
<dbReference type="InterPro" id="IPR039370">
    <property type="entry name" value="BTF3"/>
</dbReference>
<sequence length="164" mass="17332">MPPKVDVKRLQAARLGGKGTPRRKKKRVHKSTVTDDKKLMGTLKKLGVNPIPGVEEVNMIRTDGKVIHFDKPKVQAAIAANTFSISGNSQVKPLSELLPGILPQLGPESLAHLKTAASSLGLDSKGGKAAEAAVAETNMEDVDGDDDDVPDLVEGESFETAASK</sequence>
<dbReference type="STRING" id="946362.F2UQL8"/>
<dbReference type="FunFam" id="2.20.70.30:FF:000001">
    <property type="entry name" value="Transcription factor BTF3 homolog"/>
    <property type="match status" value="1"/>
</dbReference>
<dbReference type="RefSeq" id="XP_004988544.1">
    <property type="nucleotide sequence ID" value="XM_004988487.1"/>
</dbReference>
<keyword evidence="2" id="KW-0804">Transcription</keyword>
<comment type="similarity">
    <text evidence="1 2">Belongs to the NAC-beta family.</text>
</comment>
<gene>
    <name evidence="5" type="ORF">PTSG_10205</name>
</gene>
<dbReference type="OMA" id="RMQQSVR"/>
<evidence type="ECO:0000256" key="3">
    <source>
        <dbReference type="SAM" id="MobiDB-lite"/>
    </source>
</evidence>
<dbReference type="InterPro" id="IPR002715">
    <property type="entry name" value="Nas_poly-pep-assoc_cplx_dom"/>
</dbReference>
<dbReference type="SMART" id="SM01407">
    <property type="entry name" value="NAC"/>
    <property type="match status" value="1"/>
</dbReference>
<evidence type="ECO:0000259" key="4">
    <source>
        <dbReference type="PROSITE" id="PS51151"/>
    </source>
</evidence>
<dbReference type="AlphaFoldDB" id="F2UQL8"/>
<keyword evidence="6" id="KW-1185">Reference proteome</keyword>
<feature type="compositionally biased region" description="Basic residues" evidence="3">
    <location>
        <begin position="20"/>
        <end position="30"/>
    </location>
</feature>
<proteinExistence type="inferred from homology"/>
<feature type="region of interest" description="Disordered" evidence="3">
    <location>
        <begin position="121"/>
        <end position="164"/>
    </location>
</feature>
<dbReference type="EMBL" id="GL832989">
    <property type="protein sequence ID" value="EGD79923.1"/>
    <property type="molecule type" value="Genomic_DNA"/>
</dbReference>
<feature type="compositionally biased region" description="Low complexity" evidence="3">
    <location>
        <begin position="127"/>
        <end position="136"/>
    </location>
</feature>
<dbReference type="FunCoup" id="F2UQL8">
    <property type="interactions" value="2215"/>
</dbReference>
<organism evidence="6">
    <name type="scientific">Salpingoeca rosetta (strain ATCC 50818 / BSB-021)</name>
    <dbReference type="NCBI Taxonomy" id="946362"/>
    <lineage>
        <taxon>Eukaryota</taxon>
        <taxon>Choanoflagellata</taxon>
        <taxon>Craspedida</taxon>
        <taxon>Salpingoecidae</taxon>
        <taxon>Salpingoeca</taxon>
    </lineage>
</organism>
<protein>
    <recommendedName>
        <fullName evidence="2">Nascent polypeptide-associated complex subunit beta</fullName>
    </recommendedName>
</protein>
<dbReference type="CDD" id="cd22055">
    <property type="entry name" value="NAC_BTF3"/>
    <property type="match status" value="1"/>
</dbReference>